<dbReference type="EMBL" id="JACJKH010000035">
    <property type="protein sequence ID" value="MBM6745480.1"/>
    <property type="molecule type" value="Genomic_DNA"/>
</dbReference>
<dbReference type="Pfam" id="PF12323">
    <property type="entry name" value="HTH_OrfB_IS605"/>
    <property type="match status" value="1"/>
</dbReference>
<gene>
    <name evidence="2" type="ORF">H6A32_14450</name>
</gene>
<protein>
    <submittedName>
        <fullName evidence="2">Transposase</fullName>
    </submittedName>
</protein>
<dbReference type="Proteomes" id="UP000775686">
    <property type="component" value="Unassembled WGS sequence"/>
</dbReference>
<keyword evidence="3" id="KW-1185">Reference proteome</keyword>
<evidence type="ECO:0000313" key="3">
    <source>
        <dbReference type="Proteomes" id="UP000775686"/>
    </source>
</evidence>
<name>A0ABS2EKD0_9FIRM</name>
<evidence type="ECO:0000259" key="1">
    <source>
        <dbReference type="Pfam" id="PF12323"/>
    </source>
</evidence>
<feature type="domain" description="Transposase putative helix-turn-helix" evidence="1">
    <location>
        <begin position="44"/>
        <end position="82"/>
    </location>
</feature>
<accession>A0ABS2EKD0</accession>
<organism evidence="2 3">
    <name type="scientific">Drancourtella massiliensis</name>
    <dbReference type="NCBI Taxonomy" id="1632013"/>
    <lineage>
        <taxon>Bacteria</taxon>
        <taxon>Bacillati</taxon>
        <taxon>Bacillota</taxon>
        <taxon>Clostridia</taxon>
        <taxon>Eubacteriales</taxon>
        <taxon>Oscillospiraceae</taxon>
        <taxon>Drancourtella</taxon>
    </lineage>
</organism>
<sequence length="248" mass="28210">MAVTVTKEGDVFRFSGRAFDITKAKNEALEPYGCRVHNYGLVLELIPDDSQRAGFAQQIGNARFMRNQYLNDRIAYYKETRKTLLVDVYKKKYFPKLKEQYSFLTLSDKFALESAIEHVDTAYKNFFEGRAAFPKFASKWKPSGNTYTTKWTGNNIRLEEHDGLPYIKLPKVGLVRFILPKKQTIQTLVPHGTSILSVAVKKKGDRYTASLQLETVVESPVQLNQMSVRDIMAKASASPAEIPVQKEV</sequence>
<proteinExistence type="predicted"/>
<dbReference type="InterPro" id="IPR021027">
    <property type="entry name" value="Transposase_put_HTH"/>
</dbReference>
<comment type="caution">
    <text evidence="2">The sequence shown here is derived from an EMBL/GenBank/DDBJ whole genome shotgun (WGS) entry which is preliminary data.</text>
</comment>
<reference evidence="2 3" key="1">
    <citation type="journal article" date="2021" name="Sci. Rep.">
        <title>The distribution of antibiotic resistance genes in chicken gut microbiota commensals.</title>
        <authorList>
            <person name="Juricova H."/>
            <person name="Matiasovicova J."/>
            <person name="Kubasova T."/>
            <person name="Cejkova D."/>
            <person name="Rychlik I."/>
        </authorList>
    </citation>
    <scope>NUCLEOTIDE SEQUENCE [LARGE SCALE GENOMIC DNA]</scope>
    <source>
        <strain evidence="2 3">An770</strain>
    </source>
</reference>
<dbReference type="RefSeq" id="WP_204864703.1">
    <property type="nucleotide sequence ID" value="NZ_JACJKH010000035.1"/>
</dbReference>
<evidence type="ECO:0000313" key="2">
    <source>
        <dbReference type="EMBL" id="MBM6745480.1"/>
    </source>
</evidence>